<evidence type="ECO:0000313" key="3">
    <source>
        <dbReference type="Proteomes" id="UP000629287"/>
    </source>
</evidence>
<dbReference type="AlphaFoldDB" id="A0A8I0NVN7"/>
<feature type="signal peptide" evidence="1">
    <location>
        <begin position="1"/>
        <end position="24"/>
    </location>
</feature>
<name>A0A8I0NVN7_9ACTN</name>
<evidence type="ECO:0000313" key="2">
    <source>
        <dbReference type="EMBL" id="MBE1594418.1"/>
    </source>
</evidence>
<keyword evidence="3" id="KW-1185">Reference proteome</keyword>
<keyword evidence="1" id="KW-0732">Signal</keyword>
<accession>A0A8I0NVN7</accession>
<reference evidence="2 3" key="1">
    <citation type="submission" date="2020-10" db="EMBL/GenBank/DDBJ databases">
        <title>Sequencing the genomes of 1000 actinobacteria strains.</title>
        <authorList>
            <person name="Klenk H.-P."/>
        </authorList>
    </citation>
    <scope>NUCLEOTIDE SEQUENCE [LARGE SCALE GENOMIC DNA]</scope>
    <source>
        <strain evidence="2 3">DSM 41803</strain>
    </source>
</reference>
<organism evidence="2 3">
    <name type="scientific">Streptomyces stelliscabiei</name>
    <dbReference type="NCBI Taxonomy" id="146820"/>
    <lineage>
        <taxon>Bacteria</taxon>
        <taxon>Bacillati</taxon>
        <taxon>Actinomycetota</taxon>
        <taxon>Actinomycetes</taxon>
        <taxon>Kitasatosporales</taxon>
        <taxon>Streptomycetaceae</taxon>
        <taxon>Streptomyces</taxon>
    </lineage>
</organism>
<gene>
    <name evidence="2" type="ORF">H4687_000547</name>
</gene>
<dbReference type="EMBL" id="JADBGF010000001">
    <property type="protein sequence ID" value="MBE1594418.1"/>
    <property type="molecule type" value="Genomic_DNA"/>
</dbReference>
<proteinExistence type="predicted"/>
<dbReference type="PROSITE" id="PS51257">
    <property type="entry name" value="PROKAR_LIPOPROTEIN"/>
    <property type="match status" value="1"/>
</dbReference>
<feature type="chain" id="PRO_5038799337" description="Lipoprotein" evidence="1">
    <location>
        <begin position="25"/>
        <end position="197"/>
    </location>
</feature>
<evidence type="ECO:0000256" key="1">
    <source>
        <dbReference type="SAM" id="SignalP"/>
    </source>
</evidence>
<protein>
    <recommendedName>
        <fullName evidence="4">Lipoprotein</fullName>
    </recommendedName>
</protein>
<evidence type="ECO:0008006" key="4">
    <source>
        <dbReference type="Google" id="ProtNLM"/>
    </source>
</evidence>
<dbReference type="Proteomes" id="UP000629287">
    <property type="component" value="Unassembled WGS sequence"/>
</dbReference>
<dbReference type="GeneID" id="86825195"/>
<sequence length="197" mass="21520">MRRVGVQALAWGAASVWVMTAVVACGHPDTVAGNASPSDSHDSGTYTSVLRRSDIPWSGGGRSPYNAEVKLDDGRRVAMYYRRGEGLVEQHYSPREKAWTEPVVIHRTETDACQGIELRANGGTVAAIADFGPYCNDGEPPDESVAAVGTDSLAKWDIDITKDFDGWERASVSEDGRTVDFSRDITLHWTRADGFER</sequence>
<comment type="caution">
    <text evidence="2">The sequence shown here is derived from an EMBL/GenBank/DDBJ whole genome shotgun (WGS) entry which is preliminary data.</text>
</comment>
<dbReference type="RefSeq" id="WP_225966567.1">
    <property type="nucleotide sequence ID" value="NZ_JADBGF010000001.1"/>
</dbReference>